<dbReference type="Proteomes" id="UP001144036">
    <property type="component" value="Unassembled WGS sequence"/>
</dbReference>
<organism evidence="16 17">
    <name type="scientific">Nonomuraea corallina</name>
    <dbReference type="NCBI Taxonomy" id="2989783"/>
    <lineage>
        <taxon>Bacteria</taxon>
        <taxon>Bacillati</taxon>
        <taxon>Actinomycetota</taxon>
        <taxon>Actinomycetes</taxon>
        <taxon>Streptosporangiales</taxon>
        <taxon>Streptosporangiaceae</taxon>
        <taxon>Nonomuraea</taxon>
    </lineage>
</organism>
<dbReference type="Gene3D" id="1.10.287.130">
    <property type="match status" value="1"/>
</dbReference>
<dbReference type="InterPro" id="IPR000014">
    <property type="entry name" value="PAS"/>
</dbReference>
<keyword evidence="12" id="KW-0902">Two-component regulatory system</keyword>
<dbReference type="InterPro" id="IPR036097">
    <property type="entry name" value="HisK_dim/P_sf"/>
</dbReference>
<evidence type="ECO:0000256" key="6">
    <source>
        <dbReference type="ARBA" id="ARBA00022679"/>
    </source>
</evidence>
<dbReference type="SUPFAM" id="SSF47384">
    <property type="entry name" value="Homodimeric domain of signal transducing histidine kinase"/>
    <property type="match status" value="1"/>
</dbReference>
<evidence type="ECO:0000313" key="16">
    <source>
        <dbReference type="EMBL" id="MDA0635151.1"/>
    </source>
</evidence>
<dbReference type="InterPro" id="IPR013656">
    <property type="entry name" value="PAS_4"/>
</dbReference>
<dbReference type="InterPro" id="IPR005467">
    <property type="entry name" value="His_kinase_dom"/>
</dbReference>
<evidence type="ECO:0000256" key="8">
    <source>
        <dbReference type="ARBA" id="ARBA00022741"/>
    </source>
</evidence>
<evidence type="ECO:0000256" key="7">
    <source>
        <dbReference type="ARBA" id="ARBA00022692"/>
    </source>
</evidence>
<keyword evidence="9 16" id="KW-0418">Kinase</keyword>
<protein>
    <recommendedName>
        <fullName evidence="14">Sensor-like histidine kinase SenX3</fullName>
        <ecNumber evidence="4">2.7.13.3</ecNumber>
    </recommendedName>
</protein>
<proteinExistence type="predicted"/>
<dbReference type="CDD" id="cd00082">
    <property type="entry name" value="HisKA"/>
    <property type="match status" value="1"/>
</dbReference>
<dbReference type="Pfam" id="PF00512">
    <property type="entry name" value="HisKA"/>
    <property type="match status" value="1"/>
</dbReference>
<evidence type="ECO:0000256" key="11">
    <source>
        <dbReference type="ARBA" id="ARBA00022989"/>
    </source>
</evidence>
<keyword evidence="10" id="KW-0067">ATP-binding</keyword>
<evidence type="ECO:0000256" key="3">
    <source>
        <dbReference type="ARBA" id="ARBA00004236"/>
    </source>
</evidence>
<accession>A0ABT4SD67</accession>
<dbReference type="SUPFAM" id="SSF55874">
    <property type="entry name" value="ATPase domain of HSP90 chaperone/DNA topoisomerase II/histidine kinase"/>
    <property type="match status" value="1"/>
</dbReference>
<dbReference type="GO" id="GO:0016301">
    <property type="term" value="F:kinase activity"/>
    <property type="evidence" value="ECO:0007669"/>
    <property type="project" value="UniProtKB-KW"/>
</dbReference>
<comment type="catalytic activity">
    <reaction evidence="1">
        <text>ATP + protein L-histidine = ADP + protein N-phospho-L-histidine.</text>
        <dbReference type="EC" id="2.7.13.3"/>
    </reaction>
</comment>
<evidence type="ECO:0000259" key="15">
    <source>
        <dbReference type="PROSITE" id="PS50109"/>
    </source>
</evidence>
<dbReference type="SMART" id="SM00091">
    <property type="entry name" value="PAS"/>
    <property type="match status" value="1"/>
</dbReference>
<keyword evidence="11" id="KW-1133">Transmembrane helix</keyword>
<evidence type="ECO:0000313" key="17">
    <source>
        <dbReference type="Proteomes" id="UP001144036"/>
    </source>
</evidence>
<dbReference type="EMBL" id="JAPNNL010000061">
    <property type="protein sequence ID" value="MDA0635151.1"/>
    <property type="molecule type" value="Genomic_DNA"/>
</dbReference>
<dbReference type="PRINTS" id="PR00344">
    <property type="entry name" value="BCTRLSENSOR"/>
</dbReference>
<dbReference type="InterPro" id="IPR003594">
    <property type="entry name" value="HATPase_dom"/>
</dbReference>
<dbReference type="Pfam" id="PF02518">
    <property type="entry name" value="HATPase_c"/>
    <property type="match status" value="1"/>
</dbReference>
<evidence type="ECO:0000256" key="5">
    <source>
        <dbReference type="ARBA" id="ARBA00022553"/>
    </source>
</evidence>
<gene>
    <name evidence="16" type="ORF">OUY22_17165</name>
</gene>
<keyword evidence="8" id="KW-0547">Nucleotide-binding</keyword>
<comment type="caution">
    <text evidence="16">The sequence shown here is derived from an EMBL/GenBank/DDBJ whole genome shotgun (WGS) entry which is preliminary data.</text>
</comment>
<reference evidence="16" key="1">
    <citation type="submission" date="2022-11" db="EMBL/GenBank/DDBJ databases">
        <title>Nonomuraea corallina sp. nov., a new species of the genus Nonomuraea isolated from sea side sediment in Thai sea.</title>
        <authorList>
            <person name="Ngamcharungchit C."/>
            <person name="Matsumoto A."/>
            <person name="Suriyachadkun C."/>
            <person name="Panbangred W."/>
            <person name="Inahashi Y."/>
            <person name="Intra B."/>
        </authorList>
    </citation>
    <scope>NUCLEOTIDE SEQUENCE</scope>
    <source>
        <strain evidence="16">MCN248</strain>
    </source>
</reference>
<keyword evidence="13" id="KW-0472">Membrane</keyword>
<dbReference type="InterPro" id="IPR050351">
    <property type="entry name" value="BphY/WalK/GraS-like"/>
</dbReference>
<keyword evidence="17" id="KW-1185">Reference proteome</keyword>
<dbReference type="InterPro" id="IPR003661">
    <property type="entry name" value="HisK_dim/P_dom"/>
</dbReference>
<evidence type="ECO:0000256" key="2">
    <source>
        <dbReference type="ARBA" id="ARBA00004141"/>
    </source>
</evidence>
<dbReference type="EC" id="2.7.13.3" evidence="4"/>
<evidence type="ECO:0000256" key="1">
    <source>
        <dbReference type="ARBA" id="ARBA00000085"/>
    </source>
</evidence>
<dbReference type="SMART" id="SM00388">
    <property type="entry name" value="HisKA"/>
    <property type="match status" value="1"/>
</dbReference>
<dbReference type="Gene3D" id="3.30.565.10">
    <property type="entry name" value="Histidine kinase-like ATPase, C-terminal domain"/>
    <property type="match status" value="1"/>
</dbReference>
<sequence>MGDALDYAAVFNVTPTPCTVVTPDLTIVAVNDACLRTTHLSRPDVIGRSVLTAFSSPPAFVETLRASLEHVARTGTVDVVPLLRHDIESGRRGAYEERYWTLVHVPVFGRDGELSWIVCWAEDVTALMEDTPPVGEPGEPEAHLYYRARDLLELSTRLKRAYRQEQRTVSALHEAIEHQQRFLFDATHDLRNPITGLMTELEVALTEPEADLRPVLHKLRRDVERLDDIVADLLVLARLYTATPPATDRVDLARLVMEELESHPPSVEVVTRLDSGVVVRASRVRLARVLSNLVANAERHTTSRIEIVVRAEPPSAFLEVVDDGSGIAPEDREKIFQRAYRGLDARTRDPGGSGFGLAIGREIAQAYGGDLYAADQPGGARLVMRLPLAPGTG</sequence>
<dbReference type="RefSeq" id="WP_270155989.1">
    <property type="nucleotide sequence ID" value="NZ_JAPNNL010000061.1"/>
</dbReference>
<feature type="domain" description="Histidine kinase" evidence="15">
    <location>
        <begin position="185"/>
        <end position="390"/>
    </location>
</feature>
<comment type="subcellular location">
    <subcellularLocation>
        <location evidence="3">Cell membrane</location>
    </subcellularLocation>
    <subcellularLocation>
        <location evidence="2">Membrane</location>
        <topology evidence="2">Multi-pass membrane protein</topology>
    </subcellularLocation>
</comment>
<keyword evidence="6" id="KW-0808">Transferase</keyword>
<evidence type="ECO:0000256" key="10">
    <source>
        <dbReference type="ARBA" id="ARBA00022840"/>
    </source>
</evidence>
<dbReference type="SUPFAM" id="SSF55785">
    <property type="entry name" value="PYP-like sensor domain (PAS domain)"/>
    <property type="match status" value="1"/>
</dbReference>
<dbReference type="SMART" id="SM00387">
    <property type="entry name" value="HATPase_c"/>
    <property type="match status" value="1"/>
</dbReference>
<evidence type="ECO:0000256" key="4">
    <source>
        <dbReference type="ARBA" id="ARBA00012438"/>
    </source>
</evidence>
<evidence type="ECO:0000256" key="14">
    <source>
        <dbReference type="ARBA" id="ARBA00039401"/>
    </source>
</evidence>
<dbReference type="PROSITE" id="PS50109">
    <property type="entry name" value="HIS_KIN"/>
    <property type="match status" value="1"/>
</dbReference>
<dbReference type="Gene3D" id="3.30.450.20">
    <property type="entry name" value="PAS domain"/>
    <property type="match status" value="1"/>
</dbReference>
<keyword evidence="5" id="KW-0597">Phosphoprotein</keyword>
<evidence type="ECO:0000256" key="9">
    <source>
        <dbReference type="ARBA" id="ARBA00022777"/>
    </source>
</evidence>
<keyword evidence="7" id="KW-0812">Transmembrane</keyword>
<name>A0ABT4SD67_9ACTN</name>
<dbReference type="Pfam" id="PF08448">
    <property type="entry name" value="PAS_4"/>
    <property type="match status" value="1"/>
</dbReference>
<dbReference type="CDD" id="cd00130">
    <property type="entry name" value="PAS"/>
    <property type="match status" value="1"/>
</dbReference>
<dbReference type="PANTHER" id="PTHR42878:SF7">
    <property type="entry name" value="SENSOR HISTIDINE KINASE GLRK"/>
    <property type="match status" value="1"/>
</dbReference>
<evidence type="ECO:0000256" key="13">
    <source>
        <dbReference type="ARBA" id="ARBA00023136"/>
    </source>
</evidence>
<dbReference type="InterPro" id="IPR035965">
    <property type="entry name" value="PAS-like_dom_sf"/>
</dbReference>
<dbReference type="InterPro" id="IPR004358">
    <property type="entry name" value="Sig_transdc_His_kin-like_C"/>
</dbReference>
<dbReference type="InterPro" id="IPR036890">
    <property type="entry name" value="HATPase_C_sf"/>
</dbReference>
<evidence type="ECO:0000256" key="12">
    <source>
        <dbReference type="ARBA" id="ARBA00023012"/>
    </source>
</evidence>
<dbReference type="PANTHER" id="PTHR42878">
    <property type="entry name" value="TWO-COMPONENT HISTIDINE KINASE"/>
    <property type="match status" value="1"/>
</dbReference>